<evidence type="ECO:0000313" key="15">
    <source>
        <dbReference type="Proteomes" id="UP000215335"/>
    </source>
</evidence>
<evidence type="ECO:0000256" key="1">
    <source>
        <dbReference type="ARBA" id="ARBA00004141"/>
    </source>
</evidence>
<evidence type="ECO:0000259" key="12">
    <source>
        <dbReference type="PROSITE" id="PS50089"/>
    </source>
</evidence>
<feature type="transmembrane region" description="Helical" evidence="11">
    <location>
        <begin position="133"/>
        <end position="156"/>
    </location>
</feature>
<keyword evidence="6" id="KW-0833">Ubl conjugation pathway</keyword>
<dbReference type="InterPro" id="IPR011016">
    <property type="entry name" value="Znf_RING-CH"/>
</dbReference>
<dbReference type="InterPro" id="IPR001841">
    <property type="entry name" value="Znf_RING"/>
</dbReference>
<name>A0A232EQ28_9HYME</name>
<sequence>MTTTESKSSGSTSSLGCRICYEDGTSEELIEPCECSGTLGLIHASCLERWLSTWNTDRCEICKYGFAVERRNKPLPQSFWQWWRTRGVYGPQGVTGDAICLVVLTPLCFATTYLCGVGVTAYSRLGFWEGTGLAVLCCMLVATYFLWFFVTIRFHYKSWRQWCKRNQDVKLLVKCKLSEEERKESKKNEDEDRDGQDSEIAQRNYGFGRVFLWLNFSFAPDTEPVYNFHQQTTFV</sequence>
<keyword evidence="15" id="KW-1185">Reference proteome</keyword>
<dbReference type="PROSITE" id="PS51292">
    <property type="entry name" value="ZF_RING_CH"/>
    <property type="match status" value="1"/>
</dbReference>
<dbReference type="PANTHER" id="PTHR46065">
    <property type="entry name" value="E3 UBIQUITIN-PROTEIN LIGASE MARCH 2/3 FAMILY MEMBER"/>
    <property type="match status" value="1"/>
</dbReference>
<evidence type="ECO:0000256" key="5">
    <source>
        <dbReference type="ARBA" id="ARBA00022771"/>
    </source>
</evidence>
<reference evidence="14 15" key="1">
    <citation type="journal article" date="2017" name="Curr. Biol.">
        <title>The Evolution of Venom by Co-option of Single-Copy Genes.</title>
        <authorList>
            <person name="Martinson E.O."/>
            <person name="Mrinalini"/>
            <person name="Kelkar Y.D."/>
            <person name="Chang C.H."/>
            <person name="Werren J.H."/>
        </authorList>
    </citation>
    <scope>NUCLEOTIDE SEQUENCE [LARGE SCALE GENOMIC DNA]</scope>
    <source>
        <strain evidence="14 15">Alberta</strain>
        <tissue evidence="14">Whole body</tissue>
    </source>
</reference>
<evidence type="ECO:0000256" key="2">
    <source>
        <dbReference type="ARBA" id="ARBA00022679"/>
    </source>
</evidence>
<comment type="subcellular location">
    <subcellularLocation>
        <location evidence="1">Membrane</location>
        <topology evidence="1">Multi-pass membrane protein</topology>
    </subcellularLocation>
</comment>
<feature type="transmembrane region" description="Helical" evidence="11">
    <location>
        <begin position="98"/>
        <end position="121"/>
    </location>
</feature>
<dbReference type="Gene3D" id="3.30.40.10">
    <property type="entry name" value="Zinc/RING finger domain, C3HC4 (zinc finger)"/>
    <property type="match status" value="1"/>
</dbReference>
<keyword evidence="3 11" id="KW-0812">Transmembrane</keyword>
<dbReference type="STRING" id="543379.A0A232EQ28"/>
<comment type="caution">
    <text evidence="14">The sequence shown here is derived from an EMBL/GenBank/DDBJ whole genome shotgun (WGS) entry which is preliminary data.</text>
</comment>
<dbReference type="PANTHER" id="PTHR46065:SF3">
    <property type="entry name" value="FI20425P1"/>
    <property type="match status" value="1"/>
</dbReference>
<evidence type="ECO:0000256" key="11">
    <source>
        <dbReference type="SAM" id="Phobius"/>
    </source>
</evidence>
<feature type="domain" description="RING-CH-type" evidence="13">
    <location>
        <begin position="9"/>
        <end position="69"/>
    </location>
</feature>
<accession>A0A232EQ28</accession>
<dbReference type="SUPFAM" id="SSF57850">
    <property type="entry name" value="RING/U-box"/>
    <property type="match status" value="1"/>
</dbReference>
<evidence type="ECO:0000259" key="13">
    <source>
        <dbReference type="PROSITE" id="PS51292"/>
    </source>
</evidence>
<dbReference type="GO" id="GO:0016567">
    <property type="term" value="P:protein ubiquitination"/>
    <property type="evidence" value="ECO:0007669"/>
    <property type="project" value="TreeGrafter"/>
</dbReference>
<proteinExistence type="predicted"/>
<evidence type="ECO:0000256" key="7">
    <source>
        <dbReference type="ARBA" id="ARBA00022833"/>
    </source>
</evidence>
<evidence type="ECO:0000313" key="14">
    <source>
        <dbReference type="EMBL" id="OXU20448.1"/>
    </source>
</evidence>
<dbReference type="OrthoDB" id="273089at2759"/>
<evidence type="ECO:0000256" key="8">
    <source>
        <dbReference type="ARBA" id="ARBA00022989"/>
    </source>
</evidence>
<evidence type="ECO:0000256" key="6">
    <source>
        <dbReference type="ARBA" id="ARBA00022786"/>
    </source>
</evidence>
<feature type="domain" description="RING-type" evidence="12">
    <location>
        <begin position="17"/>
        <end position="63"/>
    </location>
</feature>
<dbReference type="PROSITE" id="PS50089">
    <property type="entry name" value="ZF_RING_2"/>
    <property type="match status" value="1"/>
</dbReference>
<evidence type="ECO:0000256" key="9">
    <source>
        <dbReference type="ARBA" id="ARBA00023136"/>
    </source>
</evidence>
<dbReference type="Proteomes" id="UP000215335">
    <property type="component" value="Unassembled WGS sequence"/>
</dbReference>
<dbReference type="SMART" id="SM00744">
    <property type="entry name" value="RINGv"/>
    <property type="match status" value="1"/>
</dbReference>
<keyword evidence="5 10" id="KW-0863">Zinc-finger</keyword>
<keyword evidence="4" id="KW-0479">Metal-binding</keyword>
<evidence type="ECO:0000256" key="4">
    <source>
        <dbReference type="ARBA" id="ARBA00022723"/>
    </source>
</evidence>
<keyword evidence="8 11" id="KW-1133">Transmembrane helix</keyword>
<keyword evidence="9 11" id="KW-0472">Membrane</keyword>
<organism evidence="14 15">
    <name type="scientific">Trichomalopsis sarcophagae</name>
    <dbReference type="NCBI Taxonomy" id="543379"/>
    <lineage>
        <taxon>Eukaryota</taxon>
        <taxon>Metazoa</taxon>
        <taxon>Ecdysozoa</taxon>
        <taxon>Arthropoda</taxon>
        <taxon>Hexapoda</taxon>
        <taxon>Insecta</taxon>
        <taxon>Pterygota</taxon>
        <taxon>Neoptera</taxon>
        <taxon>Endopterygota</taxon>
        <taxon>Hymenoptera</taxon>
        <taxon>Apocrita</taxon>
        <taxon>Proctotrupomorpha</taxon>
        <taxon>Chalcidoidea</taxon>
        <taxon>Pteromalidae</taxon>
        <taxon>Pteromalinae</taxon>
        <taxon>Trichomalopsis</taxon>
    </lineage>
</organism>
<dbReference type="EMBL" id="NNAY01002846">
    <property type="protein sequence ID" value="OXU20448.1"/>
    <property type="molecule type" value="Genomic_DNA"/>
</dbReference>
<dbReference type="AlphaFoldDB" id="A0A232EQ28"/>
<keyword evidence="7" id="KW-0862">Zinc</keyword>
<evidence type="ECO:0000256" key="3">
    <source>
        <dbReference type="ARBA" id="ARBA00022692"/>
    </source>
</evidence>
<protein>
    <submittedName>
        <fullName evidence="14">Uncharacterized protein</fullName>
    </submittedName>
</protein>
<dbReference type="GO" id="GO:0004842">
    <property type="term" value="F:ubiquitin-protein transferase activity"/>
    <property type="evidence" value="ECO:0007669"/>
    <property type="project" value="TreeGrafter"/>
</dbReference>
<dbReference type="InterPro" id="IPR013083">
    <property type="entry name" value="Znf_RING/FYVE/PHD"/>
</dbReference>
<gene>
    <name evidence="14" type="ORF">TSAR_014418</name>
</gene>
<keyword evidence="2" id="KW-0808">Transferase</keyword>
<dbReference type="Pfam" id="PF12906">
    <property type="entry name" value="RINGv"/>
    <property type="match status" value="1"/>
</dbReference>
<dbReference type="GO" id="GO:0016020">
    <property type="term" value="C:membrane"/>
    <property type="evidence" value="ECO:0007669"/>
    <property type="project" value="UniProtKB-SubCell"/>
</dbReference>
<evidence type="ECO:0000256" key="10">
    <source>
        <dbReference type="PROSITE-ProRule" id="PRU00175"/>
    </source>
</evidence>
<dbReference type="GO" id="GO:0008270">
    <property type="term" value="F:zinc ion binding"/>
    <property type="evidence" value="ECO:0007669"/>
    <property type="project" value="UniProtKB-KW"/>
</dbReference>